<proteinExistence type="predicted"/>
<reference evidence="1" key="2">
    <citation type="submission" date="2025-09" db="UniProtKB">
        <authorList>
            <consortium name="Ensembl"/>
        </authorList>
    </citation>
    <scope>IDENTIFICATION</scope>
</reference>
<dbReference type="Proteomes" id="UP000694421">
    <property type="component" value="Unplaced"/>
</dbReference>
<protein>
    <submittedName>
        <fullName evidence="1">Uncharacterized protein</fullName>
    </submittedName>
</protein>
<dbReference type="AlphaFoldDB" id="A0A8D0C748"/>
<keyword evidence="2" id="KW-1185">Reference proteome</keyword>
<accession>A0A8D0C748</accession>
<sequence>MSSGERERLEFQNDSFANKNPWQLRIFKIASLNTPCDSPTLNYQFAQSMLDHLLFLSGILPVLGMVNPKQEFTCRNSHQRGRLVSASSPLLRNSKALSPRRRNLECLLFPFGRKGNAHPTSPAPIHIYEALAKVFFWLQGKMDRLLNQLREGGKD</sequence>
<evidence type="ECO:0000313" key="1">
    <source>
        <dbReference type="Ensembl" id="ENSSMRP00000018240.1"/>
    </source>
</evidence>
<name>A0A8D0C748_SALMN</name>
<organism evidence="1 2">
    <name type="scientific">Salvator merianae</name>
    <name type="common">Argentine black and white tegu</name>
    <name type="synonym">Tupinambis merianae</name>
    <dbReference type="NCBI Taxonomy" id="96440"/>
    <lineage>
        <taxon>Eukaryota</taxon>
        <taxon>Metazoa</taxon>
        <taxon>Chordata</taxon>
        <taxon>Craniata</taxon>
        <taxon>Vertebrata</taxon>
        <taxon>Euteleostomi</taxon>
        <taxon>Lepidosauria</taxon>
        <taxon>Squamata</taxon>
        <taxon>Bifurcata</taxon>
        <taxon>Unidentata</taxon>
        <taxon>Episquamata</taxon>
        <taxon>Laterata</taxon>
        <taxon>Teiioidea</taxon>
        <taxon>Teiidae</taxon>
        <taxon>Salvator</taxon>
    </lineage>
</organism>
<evidence type="ECO:0000313" key="2">
    <source>
        <dbReference type="Proteomes" id="UP000694421"/>
    </source>
</evidence>
<dbReference type="Ensembl" id="ENSSMRT00000021347.1">
    <property type="protein sequence ID" value="ENSSMRP00000018240.1"/>
    <property type="gene ID" value="ENSSMRG00000014196.1"/>
</dbReference>
<reference evidence="1" key="1">
    <citation type="submission" date="2025-08" db="UniProtKB">
        <authorList>
            <consortium name="Ensembl"/>
        </authorList>
    </citation>
    <scope>IDENTIFICATION</scope>
</reference>